<protein>
    <submittedName>
        <fullName evidence="1">Uncharacterized protein</fullName>
    </submittedName>
</protein>
<evidence type="ECO:0000313" key="1">
    <source>
        <dbReference type="EMBL" id="QJA87911.1"/>
    </source>
</evidence>
<organism evidence="1">
    <name type="scientific">viral metagenome</name>
    <dbReference type="NCBI Taxonomy" id="1070528"/>
    <lineage>
        <taxon>unclassified sequences</taxon>
        <taxon>metagenomes</taxon>
        <taxon>organismal metagenomes</taxon>
    </lineage>
</organism>
<name>A0A6M3L2I9_9ZZZZ</name>
<proteinExistence type="predicted"/>
<dbReference type="AlphaFoldDB" id="A0A6M3L2I9"/>
<gene>
    <name evidence="1" type="ORF">MM415B02871_0007</name>
</gene>
<sequence>MPKIRVLNKQTGQTGTVSEEFFDPNKYEKINSGSQDQVITPQIPAQERTPIPVTSGASSRVSGMQKNYNPPVDLSKFMTGARENAQTIGTVVGGMAAGIPGAALGSGAGYATQNISEQVPALEDYIKSGTYKNIKPTPQSIFSNLSEFNTGLKKSMLQGGAAQVAGNVISGAGSKLTNLLLSKIPKGMMQSALSFTKSAARREIGMGEDLAQQSLEKGTTGGVGKLIKEGKSTIKTVGKKIDNFLSQHSTDKHSLVDIVSKALKDRVAEISKIDKSKAKIMEDVGQEIIENNKWVANPSELNKIKSLLDNEVKGTFGKAIDDISASKKEAQRLISDAIRGTLRSTYKEISPLLDEQHYWYGIIDAMNEIKAGRISTGLIPSTMLGALSQVMRLIRSPELMTPISTAMYKSGKVISPIVKATKVPITAGVSKLEEFLKGKK</sequence>
<reference evidence="1" key="1">
    <citation type="submission" date="2020-03" db="EMBL/GenBank/DDBJ databases">
        <title>The deep terrestrial virosphere.</title>
        <authorList>
            <person name="Holmfeldt K."/>
            <person name="Nilsson E."/>
            <person name="Simone D."/>
            <person name="Lopez-Fernandez M."/>
            <person name="Wu X."/>
            <person name="de Brujin I."/>
            <person name="Lundin D."/>
            <person name="Andersson A."/>
            <person name="Bertilsson S."/>
            <person name="Dopson M."/>
        </authorList>
    </citation>
    <scope>NUCLEOTIDE SEQUENCE</scope>
    <source>
        <strain evidence="1">MM415B02871</strain>
    </source>
</reference>
<dbReference type="EMBL" id="MT142740">
    <property type="protein sequence ID" value="QJA87911.1"/>
    <property type="molecule type" value="Genomic_DNA"/>
</dbReference>
<accession>A0A6M3L2I9</accession>